<name>A0A0E4BVS0_9BRAD</name>
<organism evidence="1 2">
    <name type="scientific">Bradyrhizobium diazoefficiens</name>
    <dbReference type="NCBI Taxonomy" id="1355477"/>
    <lineage>
        <taxon>Bacteria</taxon>
        <taxon>Pseudomonadati</taxon>
        <taxon>Pseudomonadota</taxon>
        <taxon>Alphaproteobacteria</taxon>
        <taxon>Hyphomicrobiales</taxon>
        <taxon>Nitrobacteraceae</taxon>
        <taxon>Bradyrhizobium</taxon>
    </lineage>
</organism>
<accession>A0A0E4BVS0</accession>
<evidence type="ECO:0000313" key="2">
    <source>
        <dbReference type="Proteomes" id="UP000063308"/>
    </source>
</evidence>
<evidence type="ECO:0000313" key="1">
    <source>
        <dbReference type="EMBL" id="BAR62214.1"/>
    </source>
</evidence>
<dbReference type="Proteomes" id="UP000063308">
    <property type="component" value="Chromosome"/>
</dbReference>
<gene>
    <name evidence="1" type="ORF">NK6_9071</name>
</gene>
<protein>
    <submittedName>
        <fullName evidence="1">Uncharacterized protein</fullName>
    </submittedName>
</protein>
<reference evidence="1 2" key="1">
    <citation type="submission" date="2014-11" db="EMBL/GenBank/DDBJ databases">
        <title>Symbiosis island explosion on the genome of extra-slow-growing strains of soybean bradyrhizobia with massive insertion sequences.</title>
        <authorList>
            <person name="Iida T."/>
            <person name="Minamisawa K."/>
        </authorList>
    </citation>
    <scope>NUCLEOTIDE SEQUENCE [LARGE SCALE GENOMIC DNA]</scope>
    <source>
        <strain evidence="1 2">NK6</strain>
    </source>
</reference>
<dbReference type="AlphaFoldDB" id="A0A0E4BVS0"/>
<sequence length="316" mass="34769">MMLPQAASGARLIRSIQFEKIGTAPTRLGFSLVASGVAGDQSLLFLFESSGDSASTAAALRASGVLPHPKMERLKRYGLHKSAAGSELWIDLPPLELGHSHVDLFPDGRVLLASRRHNWRAETDHDLNGVIFDPRTGRADRVGLGDAISDLQIDDLGRIWIGYFDEGVFGSSVGQAGLVCFSTLGEKVWEFPADADHTIDDCYALNVAGPEAAIFFYSDFPLYRIGADFELTWKQTKLRGCHAFAMSETEILFSGQYDDPPNVAYIGRSDREGMILVRRAYLFMPDGSARPRGRLQGRGRHLYHFGEDGIYRATLG</sequence>
<dbReference type="EMBL" id="AP014685">
    <property type="protein sequence ID" value="BAR62214.1"/>
    <property type="molecule type" value="Genomic_DNA"/>
</dbReference>
<proteinExistence type="predicted"/>